<dbReference type="SUPFAM" id="SSF52833">
    <property type="entry name" value="Thioredoxin-like"/>
    <property type="match status" value="1"/>
</dbReference>
<dbReference type="InterPro" id="IPR036249">
    <property type="entry name" value="Thioredoxin-like_sf"/>
</dbReference>
<sequence length="243" mass="27634">MFALKRNLFLFILFISLTITAQNKKSVVVLELFTSQGCSSCPSADKALNKVKQTQSNVIVLSYHVDYWNYIGWKDPFSKKTYADKQRRYAQKFNSETIYTPQTVVNGDSHFVGSDTSILNEKLKTYGKIANSNTIKISNVERLNDAYSFDYTISGVVTEKQLRIVLVINERKTEVSRGENRNKNLINTNIVVNEIYKPIQKDFKTEKSTIKIPDTVSVKDTLSLIVLVENNDKDILGGVEQNL</sequence>
<dbReference type="AlphaFoldDB" id="A0A2T1N8V8"/>
<dbReference type="PANTHER" id="PTHR36057:SF1">
    <property type="entry name" value="LIPOPROTEIN LIPID ATTACHMENT SITE-LIKE PROTEIN, PUTATIVE (DUF1223)-RELATED"/>
    <property type="match status" value="1"/>
</dbReference>
<dbReference type="Pfam" id="PF06764">
    <property type="entry name" value="DUF1223"/>
    <property type="match status" value="1"/>
</dbReference>
<dbReference type="Gene3D" id="3.40.30.10">
    <property type="entry name" value="Glutaredoxin"/>
    <property type="match status" value="1"/>
</dbReference>
<gene>
    <name evidence="1" type="ORF">C7H52_08320</name>
</gene>
<dbReference type="Proteomes" id="UP000238426">
    <property type="component" value="Unassembled WGS sequence"/>
</dbReference>
<dbReference type="InterPro" id="IPR010634">
    <property type="entry name" value="DUF1223"/>
</dbReference>
<name>A0A2T1N8V8_9FLAO</name>
<dbReference type="EMBL" id="PXOQ01000009">
    <property type="protein sequence ID" value="PSG88299.1"/>
    <property type="molecule type" value="Genomic_DNA"/>
</dbReference>
<protein>
    <submittedName>
        <fullName evidence="1">DUF1223 domain-containing protein</fullName>
    </submittedName>
</protein>
<dbReference type="PANTHER" id="PTHR36057">
    <property type="match status" value="1"/>
</dbReference>
<evidence type="ECO:0000313" key="1">
    <source>
        <dbReference type="EMBL" id="PSG88299.1"/>
    </source>
</evidence>
<accession>A0A2T1N8V8</accession>
<reference evidence="1 2" key="1">
    <citation type="submission" date="2018-03" db="EMBL/GenBank/DDBJ databases">
        <title>Mesoflavibacter sp. HG37 and Mesoflavibacter sp. HG96 sp.nov., two marine bacteria isolated from seawater of Western Pacific Ocean.</title>
        <authorList>
            <person name="Cheng H."/>
            <person name="Wu Y.-H."/>
            <person name="Guo L.-L."/>
            <person name="Xu X.-W."/>
        </authorList>
    </citation>
    <scope>NUCLEOTIDE SEQUENCE [LARGE SCALE GENOMIC DNA]</scope>
    <source>
        <strain evidence="1 2">KCTC 32269</strain>
    </source>
</reference>
<keyword evidence="2" id="KW-1185">Reference proteome</keyword>
<organism evidence="1 2">
    <name type="scientific">Aurantibacter aestuarii</name>
    <dbReference type="NCBI Taxonomy" id="1266046"/>
    <lineage>
        <taxon>Bacteria</taxon>
        <taxon>Pseudomonadati</taxon>
        <taxon>Bacteroidota</taxon>
        <taxon>Flavobacteriia</taxon>
        <taxon>Flavobacteriales</taxon>
        <taxon>Flavobacteriaceae</taxon>
        <taxon>Aurantibacter</taxon>
    </lineage>
</organism>
<dbReference type="RefSeq" id="WP_106463438.1">
    <property type="nucleotide sequence ID" value="NZ_PXOQ01000009.1"/>
</dbReference>
<comment type="caution">
    <text evidence="1">The sequence shown here is derived from an EMBL/GenBank/DDBJ whole genome shotgun (WGS) entry which is preliminary data.</text>
</comment>
<proteinExistence type="predicted"/>
<dbReference type="OrthoDB" id="9808254at2"/>
<evidence type="ECO:0000313" key="2">
    <source>
        <dbReference type="Proteomes" id="UP000238426"/>
    </source>
</evidence>